<dbReference type="CDD" id="cd03444">
    <property type="entry name" value="Thioesterase_II_repeat1"/>
    <property type="match status" value="1"/>
</dbReference>
<dbReference type="OrthoDB" id="68328at2759"/>
<dbReference type="InterPro" id="IPR049449">
    <property type="entry name" value="TesB_ACOT8-like_N"/>
</dbReference>
<accession>A0A074XMS1</accession>
<dbReference type="EMBL" id="KL584704">
    <property type="protein sequence ID" value="KEQ75866.1"/>
    <property type="molecule type" value="Genomic_DNA"/>
</dbReference>
<evidence type="ECO:0000256" key="1">
    <source>
        <dbReference type="ARBA" id="ARBA00006538"/>
    </source>
</evidence>
<dbReference type="CDD" id="cd03445">
    <property type="entry name" value="Thioesterase_II_repeat2"/>
    <property type="match status" value="1"/>
</dbReference>
<dbReference type="SUPFAM" id="SSF54637">
    <property type="entry name" value="Thioesterase/thiol ester dehydrase-isomerase"/>
    <property type="match status" value="2"/>
</dbReference>
<gene>
    <name evidence="5" type="ORF">M436DRAFT_39642</name>
</gene>
<dbReference type="AlphaFoldDB" id="A0A074XMS1"/>
<dbReference type="InterPro" id="IPR003703">
    <property type="entry name" value="Acyl_CoA_thio"/>
</dbReference>
<dbReference type="GO" id="GO:0009062">
    <property type="term" value="P:fatty acid catabolic process"/>
    <property type="evidence" value="ECO:0007669"/>
    <property type="project" value="TreeGrafter"/>
</dbReference>
<evidence type="ECO:0000313" key="5">
    <source>
        <dbReference type="EMBL" id="KEQ75866.1"/>
    </source>
</evidence>
<sequence>MTTLKEILALEQVEQNRFKSKQNPPRMGNTLPIAFGGYTIGVATQAACYAIPSNHRLYAVNGNFLGPALTDRPVFINTKTYRSTKTFTTKFVEVCQKQDDGKERVCLVALVDFHVVEAESFMVYSAPPSKPYSPVSESWTPAERKKTMVEEKILTQADVDRHDKLFSLMSELIDMRFTPQSIHGQTLQGFAKGHKTTQEHLPLTDRSSADWLRVREKVSTHAENVTSLAFLLDASISFQPLVLQSMPLTESGACSTLEFSLKFLTPEIDINEFHLREWKTYAGDAARTFSEARLWDGKGKMVASMSQTSILRPPKKAAVKKSKI</sequence>
<dbReference type="Pfam" id="PF13622">
    <property type="entry name" value="4HBT_3"/>
    <property type="match status" value="1"/>
</dbReference>
<dbReference type="GO" id="GO:0006637">
    <property type="term" value="P:acyl-CoA metabolic process"/>
    <property type="evidence" value="ECO:0007669"/>
    <property type="project" value="InterPro"/>
</dbReference>
<dbReference type="GeneID" id="25409232"/>
<keyword evidence="6" id="KW-1185">Reference proteome</keyword>
<dbReference type="PANTHER" id="PTHR11066">
    <property type="entry name" value="ACYL-COA THIOESTERASE"/>
    <property type="match status" value="1"/>
</dbReference>
<dbReference type="HOGENOM" id="CLU_064147_0_0_1"/>
<proteinExistence type="inferred from homology"/>
<dbReference type="GO" id="GO:0047617">
    <property type="term" value="F:fatty acyl-CoA hydrolase activity"/>
    <property type="evidence" value="ECO:0007669"/>
    <property type="project" value="InterPro"/>
</dbReference>
<keyword evidence="2" id="KW-0378">Hydrolase</keyword>
<dbReference type="STRING" id="1043004.A0A074XMS1"/>
<dbReference type="InterPro" id="IPR042171">
    <property type="entry name" value="Acyl-CoA_hotdog"/>
</dbReference>
<feature type="domain" description="Acyl-CoA thioesterase-like N-terminal HotDog" evidence="3">
    <location>
        <begin position="25"/>
        <end position="114"/>
    </location>
</feature>
<dbReference type="GO" id="GO:0005782">
    <property type="term" value="C:peroxisomal matrix"/>
    <property type="evidence" value="ECO:0007669"/>
    <property type="project" value="UniProtKB-SubCell"/>
</dbReference>
<dbReference type="PANTHER" id="PTHR11066:SF35">
    <property type="entry name" value="ACYL-COA THIOESTERASE II"/>
    <property type="match status" value="1"/>
</dbReference>
<evidence type="ECO:0000256" key="2">
    <source>
        <dbReference type="ARBA" id="ARBA00022801"/>
    </source>
</evidence>
<dbReference type="RefSeq" id="XP_013430037.1">
    <property type="nucleotide sequence ID" value="XM_013574583.1"/>
</dbReference>
<comment type="similarity">
    <text evidence="1">Belongs to the C/M/P thioester hydrolase family.</text>
</comment>
<dbReference type="Proteomes" id="UP000027730">
    <property type="component" value="Unassembled WGS sequence"/>
</dbReference>
<name>A0A074XMS1_9PEZI</name>
<evidence type="ECO:0000259" key="3">
    <source>
        <dbReference type="Pfam" id="PF13622"/>
    </source>
</evidence>
<reference evidence="5 6" key="1">
    <citation type="journal article" date="2014" name="BMC Genomics">
        <title>Genome sequencing of four Aureobasidium pullulans varieties: biotechnological potential, stress tolerance, and description of new species.</title>
        <authorList>
            <person name="Gostin Ar C."/>
            <person name="Ohm R.A."/>
            <person name="Kogej T."/>
            <person name="Sonjak S."/>
            <person name="Turk M."/>
            <person name="Zajc J."/>
            <person name="Zalar P."/>
            <person name="Grube M."/>
            <person name="Sun H."/>
            <person name="Han J."/>
            <person name="Sharma A."/>
            <person name="Chiniquy J."/>
            <person name="Ngan C.Y."/>
            <person name="Lipzen A."/>
            <person name="Barry K."/>
            <person name="Grigoriev I.V."/>
            <person name="Gunde-Cimerman N."/>
        </authorList>
    </citation>
    <scope>NUCLEOTIDE SEQUENCE [LARGE SCALE GENOMIC DNA]</scope>
    <source>
        <strain evidence="5 6">CBS 147.97</strain>
    </source>
</reference>
<dbReference type="Pfam" id="PF20789">
    <property type="entry name" value="4HBT_3C"/>
    <property type="match status" value="1"/>
</dbReference>
<protein>
    <submittedName>
        <fullName evidence="5">Acyl-CoA thioesterase II</fullName>
    </submittedName>
</protein>
<dbReference type="Gene3D" id="2.40.160.210">
    <property type="entry name" value="Acyl-CoA thioesterase, double hotdog domain"/>
    <property type="match status" value="1"/>
</dbReference>
<evidence type="ECO:0000313" key="6">
    <source>
        <dbReference type="Proteomes" id="UP000027730"/>
    </source>
</evidence>
<organism evidence="5 6">
    <name type="scientific">Aureobasidium namibiae CBS 147.97</name>
    <dbReference type="NCBI Taxonomy" id="1043004"/>
    <lineage>
        <taxon>Eukaryota</taxon>
        <taxon>Fungi</taxon>
        <taxon>Dikarya</taxon>
        <taxon>Ascomycota</taxon>
        <taxon>Pezizomycotina</taxon>
        <taxon>Dothideomycetes</taxon>
        <taxon>Dothideomycetidae</taxon>
        <taxon>Dothideales</taxon>
        <taxon>Saccotheciaceae</taxon>
        <taxon>Aureobasidium</taxon>
    </lineage>
</organism>
<dbReference type="InterPro" id="IPR049450">
    <property type="entry name" value="ACOT8-like_C"/>
</dbReference>
<feature type="domain" description="Acyl-CoA thioesterase-like C-terminal" evidence="4">
    <location>
        <begin position="195"/>
        <end position="310"/>
    </location>
</feature>
<evidence type="ECO:0000259" key="4">
    <source>
        <dbReference type="Pfam" id="PF20789"/>
    </source>
</evidence>
<dbReference type="InterPro" id="IPR029069">
    <property type="entry name" value="HotDog_dom_sf"/>
</dbReference>